<dbReference type="Gene3D" id="3.10.129.110">
    <property type="entry name" value="Polyketide synthase dehydratase"/>
    <property type="match status" value="1"/>
</dbReference>
<dbReference type="Pfam" id="PF08659">
    <property type="entry name" value="KR"/>
    <property type="match status" value="1"/>
</dbReference>
<evidence type="ECO:0000313" key="5">
    <source>
        <dbReference type="WBParaSite" id="jg23392"/>
    </source>
</evidence>
<dbReference type="GO" id="GO:0006633">
    <property type="term" value="P:fatty acid biosynthetic process"/>
    <property type="evidence" value="ECO:0007669"/>
    <property type="project" value="TreeGrafter"/>
</dbReference>
<dbReference type="InterPro" id="IPR013968">
    <property type="entry name" value="PKS_KR"/>
</dbReference>
<dbReference type="InterPro" id="IPR036291">
    <property type="entry name" value="NAD(P)-bd_dom_sf"/>
</dbReference>
<evidence type="ECO:0000259" key="3">
    <source>
        <dbReference type="Pfam" id="PF08659"/>
    </source>
</evidence>
<proteinExistence type="predicted"/>
<dbReference type="PANTHER" id="PTHR43775:SF37">
    <property type="entry name" value="SI:DKEY-61P9.11"/>
    <property type="match status" value="1"/>
</dbReference>
<feature type="domain" description="Ketoreductase (KR)" evidence="3">
    <location>
        <begin position="29"/>
        <end position="64"/>
    </location>
</feature>
<dbReference type="WBParaSite" id="jg23392">
    <property type="protein sequence ID" value="jg23392"/>
    <property type="gene ID" value="jg23392"/>
</dbReference>
<dbReference type="AlphaFoldDB" id="A0A915DW56"/>
<keyword evidence="2" id="KW-0597">Phosphoprotein</keyword>
<reference evidence="5" key="1">
    <citation type="submission" date="2022-11" db="UniProtKB">
        <authorList>
            <consortium name="WormBaseParasite"/>
        </authorList>
    </citation>
    <scope>IDENTIFICATION</scope>
</reference>
<dbReference type="InterPro" id="IPR050091">
    <property type="entry name" value="PKS_NRPS_Biosynth_Enz"/>
</dbReference>
<name>A0A915DW56_9BILA</name>
<protein>
    <submittedName>
        <fullName evidence="5">Ketoreductase (KR) domain-containing protein</fullName>
    </submittedName>
</protein>
<evidence type="ECO:0000256" key="2">
    <source>
        <dbReference type="ARBA" id="ARBA00022553"/>
    </source>
</evidence>
<sequence>MWGQGDLLTLQATGVAFRRLGHPPGSFSTFQTNYSAANGFIDEFIRQRRKNKLSGNAINWGNWLEVGMAERSGVNAYFKSMGFAGLSTKDAMKYFRYIIESNPERILVAKIDWPLFLKYRHDARALVEGNQYLKNDESAFDHARNEADQEVRLLAQTTAASEVYFTSGHSTKDDFHHYLLAKLNSLMSELTDEDPQPSIPTWDAYKEGFSVNVVDLFEHNSIHKLANFIWINLKCVDRASFDGKQDEKNSPVNYEAVDVCLKHISDHIVEGEVIVPAAYQIYFFEQHLRSTPSHSGQHFYLTDLKFTNKVKMSHLNHLQISASGHLNLRLHVHLNTFSSCTYSHAKPPVSTLQQHFPNQPIRIANYYTQISESGINYGPSLRVLENVYYSPAANCIQATVKQADFPYWVLYDLGGEKNNQNNIQNHKNNQEVETKNSF</sequence>
<dbReference type="Proteomes" id="UP000887574">
    <property type="component" value="Unplaced"/>
</dbReference>
<dbReference type="Gene3D" id="3.40.50.720">
    <property type="entry name" value="NAD(P)-binding Rossmann-like Domain"/>
    <property type="match status" value="1"/>
</dbReference>
<dbReference type="InterPro" id="IPR042104">
    <property type="entry name" value="PKS_dehydratase_sf"/>
</dbReference>
<accession>A0A915DW56</accession>
<dbReference type="GO" id="GO:0004312">
    <property type="term" value="F:fatty acid synthase activity"/>
    <property type="evidence" value="ECO:0007669"/>
    <property type="project" value="TreeGrafter"/>
</dbReference>
<keyword evidence="4" id="KW-1185">Reference proteome</keyword>
<dbReference type="PANTHER" id="PTHR43775">
    <property type="entry name" value="FATTY ACID SYNTHASE"/>
    <property type="match status" value="1"/>
</dbReference>
<keyword evidence="1" id="KW-0596">Phosphopantetheine</keyword>
<evidence type="ECO:0000313" key="4">
    <source>
        <dbReference type="Proteomes" id="UP000887574"/>
    </source>
</evidence>
<organism evidence="4 5">
    <name type="scientific">Ditylenchus dipsaci</name>
    <dbReference type="NCBI Taxonomy" id="166011"/>
    <lineage>
        <taxon>Eukaryota</taxon>
        <taxon>Metazoa</taxon>
        <taxon>Ecdysozoa</taxon>
        <taxon>Nematoda</taxon>
        <taxon>Chromadorea</taxon>
        <taxon>Rhabditida</taxon>
        <taxon>Tylenchina</taxon>
        <taxon>Tylenchomorpha</taxon>
        <taxon>Sphaerularioidea</taxon>
        <taxon>Anguinidae</taxon>
        <taxon>Anguininae</taxon>
        <taxon>Ditylenchus</taxon>
    </lineage>
</organism>
<dbReference type="SUPFAM" id="SSF51735">
    <property type="entry name" value="NAD(P)-binding Rossmann-fold domains"/>
    <property type="match status" value="1"/>
</dbReference>
<evidence type="ECO:0000256" key="1">
    <source>
        <dbReference type="ARBA" id="ARBA00022450"/>
    </source>
</evidence>